<evidence type="ECO:0000256" key="2">
    <source>
        <dbReference type="ARBA" id="ARBA00022801"/>
    </source>
</evidence>
<protein>
    <recommendedName>
        <fullName evidence="4">Calcineurin-like phosphoesterase domain-containing protein</fullName>
    </recommendedName>
</protein>
<keyword evidence="3" id="KW-0269">Exonuclease</keyword>
<dbReference type="GO" id="GO:0004527">
    <property type="term" value="F:exonuclease activity"/>
    <property type="evidence" value="ECO:0007669"/>
    <property type="project" value="UniProtKB-KW"/>
</dbReference>
<dbReference type="InterPro" id="IPR050535">
    <property type="entry name" value="DNA_Repair-Maintenance_Comp"/>
</dbReference>
<name>A0A382ALZ3_9ZZZZ</name>
<keyword evidence="1" id="KW-0540">Nuclease</keyword>
<dbReference type="AlphaFoldDB" id="A0A382ALZ3"/>
<evidence type="ECO:0000259" key="4">
    <source>
        <dbReference type="Pfam" id="PF00149"/>
    </source>
</evidence>
<dbReference type="PANTHER" id="PTHR30337">
    <property type="entry name" value="COMPONENT OF ATP-DEPENDENT DSDNA EXONUCLEASE"/>
    <property type="match status" value="1"/>
</dbReference>
<feature type="domain" description="Calcineurin-like phosphoesterase" evidence="4">
    <location>
        <begin position="1"/>
        <end position="176"/>
    </location>
</feature>
<dbReference type="Gene3D" id="3.60.21.10">
    <property type="match status" value="1"/>
</dbReference>
<reference evidence="5" key="1">
    <citation type="submission" date="2018-05" db="EMBL/GenBank/DDBJ databases">
        <authorList>
            <person name="Lanie J.A."/>
            <person name="Ng W.-L."/>
            <person name="Kazmierczak K.M."/>
            <person name="Andrzejewski T.M."/>
            <person name="Davidsen T.M."/>
            <person name="Wayne K.J."/>
            <person name="Tettelin H."/>
            <person name="Glass J.I."/>
            <person name="Rusch D."/>
            <person name="Podicherti R."/>
            <person name="Tsui H.-C.T."/>
            <person name="Winkler M.E."/>
        </authorList>
    </citation>
    <scope>NUCLEOTIDE SEQUENCE</scope>
</reference>
<dbReference type="EMBL" id="UINC01025833">
    <property type="protein sequence ID" value="SVB02162.1"/>
    <property type="molecule type" value="Genomic_DNA"/>
</dbReference>
<dbReference type="InterPro" id="IPR029052">
    <property type="entry name" value="Metallo-depent_PP-like"/>
</dbReference>
<dbReference type="SUPFAM" id="SSF56300">
    <property type="entry name" value="Metallo-dependent phosphatases"/>
    <property type="match status" value="1"/>
</dbReference>
<evidence type="ECO:0000256" key="3">
    <source>
        <dbReference type="ARBA" id="ARBA00022839"/>
    </source>
</evidence>
<organism evidence="5">
    <name type="scientific">marine metagenome</name>
    <dbReference type="NCBI Taxonomy" id="408172"/>
    <lineage>
        <taxon>unclassified sequences</taxon>
        <taxon>metagenomes</taxon>
        <taxon>ecological metagenomes</taxon>
    </lineage>
</organism>
<evidence type="ECO:0000313" key="5">
    <source>
        <dbReference type="EMBL" id="SVB02162.1"/>
    </source>
</evidence>
<dbReference type="Pfam" id="PF00149">
    <property type="entry name" value="Metallophos"/>
    <property type="match status" value="1"/>
</dbReference>
<dbReference type="InterPro" id="IPR004843">
    <property type="entry name" value="Calcineurin-like_PHP"/>
</dbReference>
<dbReference type="PANTHER" id="PTHR30337:SF0">
    <property type="entry name" value="NUCLEASE SBCCD SUBUNIT D"/>
    <property type="match status" value="1"/>
</dbReference>
<proteinExistence type="predicted"/>
<sequence length="375" mass="43485">MKFAHISDTHFGQYRSKKERIQDNYDAFEQAIKISIEEKVDFLILSGDIFDRAHPPNDAVLFLMKQFTLLKDNKIQSYFILGDHDQPKTQQNAIHWIYSMTGNAHHLGDGNPVKFKDVLLYGFDHHDEGNDLDELLEKFKEIDTTVREHNGHKILVLHQGLNDVHKFAGEINANDLPKNFTFYAIGDIHKNFEKKYDFLGGPLVYPGSIELASTEPIKESPKGFYIIDISSEKAIPKWIELELRPRFEMEMDVNDIEKKIDELISKIDPSHKPLVSLTVTNVEDFNQIRPKIEQLQENVLELSYSTKSKDEQYPILIDESETIDESFKRLAIENVGPELAKMAFEKLYPLLNEDKKEIKEIIMKNFEDFKAGRKT</sequence>
<dbReference type="CDD" id="cd00840">
    <property type="entry name" value="MPP_Mre11_N"/>
    <property type="match status" value="1"/>
</dbReference>
<evidence type="ECO:0000256" key="1">
    <source>
        <dbReference type="ARBA" id="ARBA00022722"/>
    </source>
</evidence>
<keyword evidence="2" id="KW-0378">Hydrolase</keyword>
<accession>A0A382ALZ3</accession>
<dbReference type="InterPro" id="IPR041796">
    <property type="entry name" value="Mre11_N"/>
</dbReference>
<gene>
    <name evidence="5" type="ORF">METZ01_LOCUS155016</name>
</gene>